<keyword evidence="3" id="KW-1185">Reference proteome</keyword>
<reference evidence="2 3" key="1">
    <citation type="journal article" date="2016" name="PLoS Pathog.">
        <title>Biosynthesis of antibiotic leucinostatins in bio-control fungus Purpureocillium lilacinum and their inhibition on phytophthora revealed by genome mining.</title>
        <authorList>
            <person name="Wang G."/>
            <person name="Liu Z."/>
            <person name="Lin R."/>
            <person name="Li E."/>
            <person name="Mao Z."/>
            <person name="Ling J."/>
            <person name="Yang Y."/>
            <person name="Yin W.B."/>
            <person name="Xie B."/>
        </authorList>
    </citation>
    <scope>NUCLEOTIDE SEQUENCE [LARGE SCALE GENOMIC DNA]</scope>
    <source>
        <strain evidence="2">170</strain>
    </source>
</reference>
<name>A0A179FQX7_METCM</name>
<dbReference type="AlphaFoldDB" id="A0A179FQX7"/>
<gene>
    <name evidence="2" type="ORF">VFPPC_04336</name>
</gene>
<sequence length="401" mass="44904">MTKMNYEAYLLLIYPGTQWKLTPLLQGSVNDTLRATKTAGQQGPQSLILKHASGTFEDEGLEVEATVLHLWDTHEPLHQFKLTGDTWMLPKCLRHDQGTQAELHLSTSSETASILLQQDLGDLTDIFSCIKSLSEKPKPQDTAHISALGNTLGRSLANLHDPATLRAVLAEPRLERTLTQNLTNEVIWSATMEQLPSYLQDFPNGDALFQRVAEDIRNPKYTYPACLAHGDFHTGNVAVSASNIQERDQQPKVIDWEFATANGRGVNGDAAQFLASLHCGIIASRQKDGSLELANLLRHFCRGFCTGYQQRARLECTMELDDVNSQLYRSALLLHGRDMINYARDFCEGHEAEEEMVRVGVWYLERAGKDMDDFLGGSNMLELEREDEFLIRSLFSIAYGG</sequence>
<dbReference type="SUPFAM" id="SSF56112">
    <property type="entry name" value="Protein kinase-like (PK-like)"/>
    <property type="match status" value="1"/>
</dbReference>
<dbReference type="Gene3D" id="3.90.1200.10">
    <property type="match status" value="1"/>
</dbReference>
<dbReference type="OrthoDB" id="25129at2759"/>
<dbReference type="InterPro" id="IPR011009">
    <property type="entry name" value="Kinase-like_dom_sf"/>
</dbReference>
<proteinExistence type="predicted"/>
<dbReference type="KEGG" id="pchm:VFPPC_04336"/>
<organism evidence="2 3">
    <name type="scientific">Pochonia chlamydosporia 170</name>
    <dbReference type="NCBI Taxonomy" id="1380566"/>
    <lineage>
        <taxon>Eukaryota</taxon>
        <taxon>Fungi</taxon>
        <taxon>Dikarya</taxon>
        <taxon>Ascomycota</taxon>
        <taxon>Pezizomycotina</taxon>
        <taxon>Sordariomycetes</taxon>
        <taxon>Hypocreomycetidae</taxon>
        <taxon>Hypocreales</taxon>
        <taxon>Clavicipitaceae</taxon>
        <taxon>Pochonia</taxon>
    </lineage>
</organism>
<dbReference type="GeneID" id="28847701"/>
<dbReference type="Proteomes" id="UP000078397">
    <property type="component" value="Unassembled WGS sequence"/>
</dbReference>
<feature type="domain" description="Aminoglycoside phosphotransferase" evidence="1">
    <location>
        <begin position="115"/>
        <end position="260"/>
    </location>
</feature>
<evidence type="ECO:0000313" key="2">
    <source>
        <dbReference type="EMBL" id="OAQ68025.1"/>
    </source>
</evidence>
<dbReference type="Pfam" id="PF01636">
    <property type="entry name" value="APH"/>
    <property type="match status" value="1"/>
</dbReference>
<evidence type="ECO:0000259" key="1">
    <source>
        <dbReference type="Pfam" id="PF01636"/>
    </source>
</evidence>
<accession>A0A179FQX7</accession>
<evidence type="ECO:0000313" key="3">
    <source>
        <dbReference type="Proteomes" id="UP000078397"/>
    </source>
</evidence>
<dbReference type="GO" id="GO:0016301">
    <property type="term" value="F:kinase activity"/>
    <property type="evidence" value="ECO:0007669"/>
    <property type="project" value="UniProtKB-KW"/>
</dbReference>
<protein>
    <submittedName>
        <fullName evidence="2">Protein kinase-like protein</fullName>
    </submittedName>
</protein>
<dbReference type="EMBL" id="LSBJ02000003">
    <property type="protein sequence ID" value="OAQ68025.1"/>
    <property type="molecule type" value="Genomic_DNA"/>
</dbReference>
<dbReference type="RefSeq" id="XP_018144875.1">
    <property type="nucleotide sequence ID" value="XM_018283707.1"/>
</dbReference>
<comment type="caution">
    <text evidence="2">The sequence shown here is derived from an EMBL/GenBank/DDBJ whole genome shotgun (WGS) entry which is preliminary data.</text>
</comment>
<dbReference type="InterPro" id="IPR002575">
    <property type="entry name" value="Aminoglycoside_PTrfase"/>
</dbReference>